<reference evidence="8" key="1">
    <citation type="submission" date="2022-03" db="EMBL/GenBank/DDBJ databases">
        <authorList>
            <person name="Sayadi A."/>
        </authorList>
    </citation>
    <scope>NUCLEOTIDE SEQUENCE</scope>
</reference>
<feature type="compositionally biased region" description="Basic and acidic residues" evidence="6">
    <location>
        <begin position="172"/>
        <end position="183"/>
    </location>
</feature>
<dbReference type="OrthoDB" id="1902587at2759"/>
<dbReference type="GO" id="GO:0005634">
    <property type="term" value="C:nucleus"/>
    <property type="evidence" value="ECO:0007669"/>
    <property type="project" value="UniProtKB-ARBA"/>
</dbReference>
<dbReference type="InterPro" id="IPR023566">
    <property type="entry name" value="PPIase_Fpr3/Fpr4-like"/>
</dbReference>
<dbReference type="PROSITE" id="PS50059">
    <property type="entry name" value="FKBP_PPIASE"/>
    <property type="match status" value="1"/>
</dbReference>
<dbReference type="GO" id="GO:0003755">
    <property type="term" value="F:peptidyl-prolyl cis-trans isomerase activity"/>
    <property type="evidence" value="ECO:0007669"/>
    <property type="project" value="UniProtKB-KW"/>
</dbReference>
<feature type="region of interest" description="Disordered" evidence="6">
    <location>
        <begin position="106"/>
        <end position="301"/>
    </location>
</feature>
<feature type="compositionally biased region" description="Basic residues" evidence="6">
    <location>
        <begin position="123"/>
        <end position="132"/>
    </location>
</feature>
<gene>
    <name evidence="8" type="ORF">ACAOBT_LOCUS26837</name>
</gene>
<sequence length="406" mass="45017">MFTFFFIPLGLIMEPQRRYTQTVKKAFHISMAALDYSTSSEEPAQVMCGYEGRNYLLCTLRKPDVMQCPLDLNFEVGTEVSFVSNGKCHVHLTGYLTDELPGEFDVDEEEDEAADEEELTVKEKKKNKKRLKKANEDDNSPPSKRAKKAKAAEADENEEEGDSDEETDDSDLDVKALLEKSFGDSEDDTTFAAEEESGEEEEDSDDEEELKLEEDEESDEDGEEDEDESEDDEEDEANVSVNSKKNKMMNGGPKSPVTPKPKEKKQKDKSGTEFKTPTKETAAKSPAKEAQSPKKKSLQGGVIIEEVREGQGPPAKNGKFVSVYYEGRLKQNNKLFDSTTRGAGFQFRLGGGEVIKGWDVGVAGMKVGGKRRIICPPAMAYGVKGSPPAIPPNSTLVFEVELKKVK</sequence>
<evidence type="ECO:0000256" key="3">
    <source>
        <dbReference type="ARBA" id="ARBA00023235"/>
    </source>
</evidence>
<evidence type="ECO:0000256" key="6">
    <source>
        <dbReference type="SAM" id="MobiDB-lite"/>
    </source>
</evidence>
<dbReference type="Gene3D" id="3.10.50.40">
    <property type="match status" value="1"/>
</dbReference>
<keyword evidence="2 4" id="KW-0697">Rotamase</keyword>
<dbReference type="EC" id="5.2.1.8" evidence="4"/>
<dbReference type="InterPro" id="IPR046357">
    <property type="entry name" value="PPIase_dom_sf"/>
</dbReference>
<organism evidence="8 9">
    <name type="scientific">Acanthoscelides obtectus</name>
    <name type="common">Bean weevil</name>
    <name type="synonym">Bruchus obtectus</name>
    <dbReference type="NCBI Taxonomy" id="200917"/>
    <lineage>
        <taxon>Eukaryota</taxon>
        <taxon>Metazoa</taxon>
        <taxon>Ecdysozoa</taxon>
        <taxon>Arthropoda</taxon>
        <taxon>Hexapoda</taxon>
        <taxon>Insecta</taxon>
        <taxon>Pterygota</taxon>
        <taxon>Neoptera</taxon>
        <taxon>Endopterygota</taxon>
        <taxon>Coleoptera</taxon>
        <taxon>Polyphaga</taxon>
        <taxon>Cucujiformia</taxon>
        <taxon>Chrysomeloidea</taxon>
        <taxon>Chrysomelidae</taxon>
        <taxon>Bruchinae</taxon>
        <taxon>Bruchini</taxon>
        <taxon>Acanthoscelides</taxon>
    </lineage>
</organism>
<dbReference type="FunFam" id="3.10.50.40:FF:000006">
    <property type="entry name" value="Peptidyl-prolyl cis-trans isomerase"/>
    <property type="match status" value="1"/>
</dbReference>
<evidence type="ECO:0000256" key="1">
    <source>
        <dbReference type="ARBA" id="ARBA00000971"/>
    </source>
</evidence>
<dbReference type="Gene3D" id="2.60.120.340">
    <property type="entry name" value="Nucleoplasmin core domain"/>
    <property type="match status" value="1"/>
</dbReference>
<comment type="catalytic activity">
    <reaction evidence="1 4 5">
        <text>[protein]-peptidylproline (omega=180) = [protein]-peptidylproline (omega=0)</text>
        <dbReference type="Rhea" id="RHEA:16237"/>
        <dbReference type="Rhea" id="RHEA-COMP:10747"/>
        <dbReference type="Rhea" id="RHEA-COMP:10748"/>
        <dbReference type="ChEBI" id="CHEBI:83833"/>
        <dbReference type="ChEBI" id="CHEBI:83834"/>
        <dbReference type="EC" id="5.2.1.8"/>
    </reaction>
</comment>
<evidence type="ECO:0000313" key="9">
    <source>
        <dbReference type="Proteomes" id="UP001152888"/>
    </source>
</evidence>
<dbReference type="Pfam" id="PF17800">
    <property type="entry name" value="NPL"/>
    <property type="match status" value="1"/>
</dbReference>
<proteinExistence type="inferred from homology"/>
<dbReference type="EMBL" id="CAKOFQ010007498">
    <property type="protein sequence ID" value="CAH2002531.1"/>
    <property type="molecule type" value="Genomic_DNA"/>
</dbReference>
<feature type="compositionally biased region" description="Acidic residues" evidence="6">
    <location>
        <begin position="154"/>
        <end position="171"/>
    </location>
</feature>
<comment type="caution">
    <text evidence="8">The sequence shown here is derived from an EMBL/GenBank/DDBJ whole genome shotgun (WGS) entry which is preliminary data.</text>
</comment>
<keyword evidence="3 4" id="KW-0413">Isomerase</keyword>
<dbReference type="Pfam" id="PF00254">
    <property type="entry name" value="FKBP_C"/>
    <property type="match status" value="1"/>
</dbReference>
<accession>A0A9P0LSW0</accession>
<dbReference type="PIRSF" id="PIRSF001473">
    <property type="entry name" value="FK506-bp_FPR3"/>
    <property type="match status" value="1"/>
</dbReference>
<feature type="domain" description="PPIase FKBP-type" evidence="7">
    <location>
        <begin position="318"/>
        <end position="406"/>
    </location>
</feature>
<feature type="compositionally biased region" description="Acidic residues" evidence="6">
    <location>
        <begin position="106"/>
        <end position="118"/>
    </location>
</feature>
<evidence type="ECO:0000259" key="7">
    <source>
        <dbReference type="PROSITE" id="PS50059"/>
    </source>
</evidence>
<evidence type="ECO:0000256" key="2">
    <source>
        <dbReference type="ARBA" id="ARBA00023110"/>
    </source>
</evidence>
<keyword evidence="9" id="KW-1185">Reference proteome</keyword>
<dbReference type="InterPro" id="IPR041232">
    <property type="entry name" value="NPL"/>
</dbReference>
<protein>
    <recommendedName>
        <fullName evidence="4">FK506-binding protein</fullName>
        <ecNumber evidence="4">5.2.1.8</ecNumber>
    </recommendedName>
</protein>
<dbReference type="SUPFAM" id="SSF54534">
    <property type="entry name" value="FKBP-like"/>
    <property type="match status" value="1"/>
</dbReference>
<evidence type="ECO:0000256" key="4">
    <source>
        <dbReference type="PIRNR" id="PIRNR001473"/>
    </source>
</evidence>
<dbReference type="PANTHER" id="PTHR43811">
    <property type="entry name" value="FKBP-TYPE PEPTIDYL-PROLYL CIS-TRANS ISOMERASE FKPA"/>
    <property type="match status" value="1"/>
</dbReference>
<name>A0A9P0LSW0_ACAOB</name>
<feature type="compositionally biased region" description="Acidic residues" evidence="6">
    <location>
        <begin position="184"/>
        <end position="237"/>
    </location>
</feature>
<comment type="similarity">
    <text evidence="4">Belongs to the FKBP-type PPIase family.</text>
</comment>
<evidence type="ECO:0000256" key="5">
    <source>
        <dbReference type="PROSITE-ProRule" id="PRU00277"/>
    </source>
</evidence>
<dbReference type="PANTHER" id="PTHR43811:SF19">
    <property type="entry name" value="39 KDA FK506-BINDING NUCLEAR PROTEIN"/>
    <property type="match status" value="1"/>
</dbReference>
<evidence type="ECO:0000313" key="8">
    <source>
        <dbReference type="EMBL" id="CAH2002531.1"/>
    </source>
</evidence>
<dbReference type="AlphaFoldDB" id="A0A9P0LSW0"/>
<dbReference type="InterPro" id="IPR001179">
    <property type="entry name" value="PPIase_FKBP_dom"/>
</dbReference>
<dbReference type="Proteomes" id="UP001152888">
    <property type="component" value="Unassembled WGS sequence"/>
</dbReference>
<feature type="compositionally biased region" description="Basic and acidic residues" evidence="6">
    <location>
        <begin position="265"/>
        <end position="282"/>
    </location>
</feature>